<dbReference type="RefSeq" id="WP_193082772.1">
    <property type="nucleotide sequence ID" value="NZ_CP045201.1"/>
</dbReference>
<keyword evidence="4" id="KW-1185">Reference proteome</keyword>
<dbReference type="Gene3D" id="1.10.443.10">
    <property type="entry name" value="Intergrase catalytic core"/>
    <property type="match status" value="1"/>
</dbReference>
<sequence length="348" mass="40203">MRRPPKPKISKPYLTWKWNPRRLLWEPYHRVTWSEDGKRKERALKLDWQGDQQELDRLYWECQAGRSERQIAPAKHTWQELIVAWRNDPRVQGKLADGTKQSYRRTMDAILQKNAAKDVRHTTRKALRTAHDSLSATPRKADKYLQTVSLLWNYAARKLDWPLGDNPASGIDHFGRQREFEPWPDWMVRALSSAPANVRTAAEIILSTGQRPNAAITLRFEQIHGEWMTVRDEKAGAWLEVYCPTDLRDYVKQVPIKGAHLLAKNISEPLGYDAIERAFRTWRDSLGDNAKPFSLHGLRKLAIIRLAEAGCSDAEIQAVTGQSAEMVAFYRSKASRKTLSRAAQKRRE</sequence>
<reference evidence="3 4" key="1">
    <citation type="submission" date="2019-10" db="EMBL/GenBank/DDBJ databases">
        <title>Pseudopuniceibacterium sp. HQ09 islated from Antarctica.</title>
        <authorList>
            <person name="Liao L."/>
            <person name="Su S."/>
            <person name="Chen B."/>
            <person name="Yu Y."/>
        </authorList>
    </citation>
    <scope>NUCLEOTIDE SEQUENCE [LARGE SCALE GENOMIC DNA]</scope>
    <source>
        <strain evidence="3 4">HQ09</strain>
    </source>
</reference>
<dbReference type="InterPro" id="IPR013762">
    <property type="entry name" value="Integrase-like_cat_sf"/>
</dbReference>
<dbReference type="Proteomes" id="UP000594118">
    <property type="component" value="Chromosome"/>
</dbReference>
<organism evidence="3 4">
    <name type="scientific">Pseudooceanicola spongiae</name>
    <dbReference type="NCBI Taxonomy" id="2613965"/>
    <lineage>
        <taxon>Bacteria</taxon>
        <taxon>Pseudomonadati</taxon>
        <taxon>Pseudomonadota</taxon>
        <taxon>Alphaproteobacteria</taxon>
        <taxon>Rhodobacterales</taxon>
        <taxon>Paracoccaceae</taxon>
        <taxon>Pseudooceanicola</taxon>
    </lineage>
</organism>
<name>A0A7L9WKJ6_9RHOB</name>
<dbReference type="PROSITE" id="PS51898">
    <property type="entry name" value="TYR_RECOMBINASE"/>
    <property type="match status" value="1"/>
</dbReference>
<dbReference type="EMBL" id="CP045201">
    <property type="protein sequence ID" value="QOL80452.1"/>
    <property type="molecule type" value="Genomic_DNA"/>
</dbReference>
<gene>
    <name evidence="3" type="ORF">F3W81_06275</name>
</gene>
<dbReference type="KEGG" id="pshq:F3W81_06275"/>
<evidence type="ECO:0000256" key="1">
    <source>
        <dbReference type="ARBA" id="ARBA00023172"/>
    </source>
</evidence>
<feature type="domain" description="Tyr recombinase" evidence="2">
    <location>
        <begin position="178"/>
        <end position="344"/>
    </location>
</feature>
<keyword evidence="1" id="KW-0233">DNA recombination</keyword>
<dbReference type="InterPro" id="IPR011010">
    <property type="entry name" value="DNA_brk_join_enz"/>
</dbReference>
<dbReference type="GO" id="GO:0015074">
    <property type="term" value="P:DNA integration"/>
    <property type="evidence" value="ECO:0007669"/>
    <property type="project" value="InterPro"/>
</dbReference>
<dbReference type="AlphaFoldDB" id="A0A7L9WKJ6"/>
<proteinExistence type="predicted"/>
<dbReference type="SUPFAM" id="SSF56349">
    <property type="entry name" value="DNA breaking-rejoining enzymes"/>
    <property type="match status" value="1"/>
</dbReference>
<dbReference type="InterPro" id="IPR002104">
    <property type="entry name" value="Integrase_catalytic"/>
</dbReference>
<evidence type="ECO:0000259" key="2">
    <source>
        <dbReference type="PROSITE" id="PS51898"/>
    </source>
</evidence>
<evidence type="ECO:0000313" key="4">
    <source>
        <dbReference type="Proteomes" id="UP000594118"/>
    </source>
</evidence>
<accession>A0A7L9WKJ6</accession>
<evidence type="ECO:0000313" key="3">
    <source>
        <dbReference type="EMBL" id="QOL80452.1"/>
    </source>
</evidence>
<dbReference type="GO" id="GO:0006310">
    <property type="term" value="P:DNA recombination"/>
    <property type="evidence" value="ECO:0007669"/>
    <property type="project" value="UniProtKB-KW"/>
</dbReference>
<dbReference type="GO" id="GO:0003677">
    <property type="term" value="F:DNA binding"/>
    <property type="evidence" value="ECO:0007669"/>
    <property type="project" value="InterPro"/>
</dbReference>
<dbReference type="Pfam" id="PF00589">
    <property type="entry name" value="Phage_integrase"/>
    <property type="match status" value="1"/>
</dbReference>
<protein>
    <submittedName>
        <fullName evidence="3">Tyrosine-type recombinase/integrase</fullName>
    </submittedName>
</protein>